<keyword evidence="3" id="KW-1185">Reference proteome</keyword>
<gene>
    <name evidence="2" type="ORF">GR170_14850</name>
</gene>
<dbReference type="AlphaFoldDB" id="A0A6L7G753"/>
<accession>A0A6L7G753</accession>
<evidence type="ECO:0000256" key="1">
    <source>
        <dbReference type="SAM" id="MobiDB-lite"/>
    </source>
</evidence>
<feature type="compositionally biased region" description="Basic and acidic residues" evidence="1">
    <location>
        <begin position="9"/>
        <end position="20"/>
    </location>
</feature>
<name>A0A6L7G753_9RHOB</name>
<dbReference type="EMBL" id="WUMU01000016">
    <property type="protein sequence ID" value="MXN19120.1"/>
    <property type="molecule type" value="Genomic_DNA"/>
</dbReference>
<dbReference type="RefSeq" id="WP_160895237.1">
    <property type="nucleotide sequence ID" value="NZ_WUMU01000016.1"/>
</dbReference>
<feature type="region of interest" description="Disordered" evidence="1">
    <location>
        <begin position="1"/>
        <end position="21"/>
    </location>
</feature>
<feature type="region of interest" description="Disordered" evidence="1">
    <location>
        <begin position="275"/>
        <end position="294"/>
    </location>
</feature>
<evidence type="ECO:0000313" key="3">
    <source>
        <dbReference type="Proteomes" id="UP000477911"/>
    </source>
</evidence>
<comment type="caution">
    <text evidence="2">The sequence shown here is derived from an EMBL/GenBank/DDBJ whole genome shotgun (WGS) entry which is preliminary data.</text>
</comment>
<evidence type="ECO:0000313" key="2">
    <source>
        <dbReference type="EMBL" id="MXN19120.1"/>
    </source>
</evidence>
<proteinExistence type="predicted"/>
<organism evidence="2 3">
    <name type="scientific">Pseudooceanicola albus</name>
    <dbReference type="NCBI Taxonomy" id="2692189"/>
    <lineage>
        <taxon>Bacteria</taxon>
        <taxon>Pseudomonadati</taxon>
        <taxon>Pseudomonadota</taxon>
        <taxon>Alphaproteobacteria</taxon>
        <taxon>Rhodobacterales</taxon>
        <taxon>Paracoccaceae</taxon>
        <taxon>Pseudooceanicola</taxon>
    </lineage>
</organism>
<protein>
    <submittedName>
        <fullName evidence="2">Uncharacterized protein</fullName>
    </submittedName>
</protein>
<reference evidence="2 3" key="1">
    <citation type="submission" date="2019-12" db="EMBL/GenBank/DDBJ databases">
        <authorList>
            <person name="Li M."/>
        </authorList>
    </citation>
    <scope>NUCLEOTIDE SEQUENCE [LARGE SCALE GENOMIC DNA]</scope>
    <source>
        <strain evidence="2 3">GBMRC 2024</strain>
    </source>
</reference>
<sequence length="733" mass="80272">MFIPSEGAKIPDMKARRPERGPAGFLEGLSAAFTAEQMETDAWDQRAGIRNGVLQDMESSLRKKLGDAAVEDAIAQADAARGTARRRNDQASKNWRTDALFGLAGSSGLPDLPTDRDQLEAQVKDRYQARYADALQTMRYMRHGETVANFFGRGAAAISDPFSLATMLVGGGEVSIARTIAREAGMGALGEIFMLPRQYDMAEYLDIPDPNPVSQIALGAVFGGAVAGGAKVLTRAGRAQVSTGYDRAMQYIRVRRGNLPIEDKAVVDAAEDAMTTGTPMRPDPVSAEMPQGADDAGRQLPAWMPRERQTPIYGQVLPPERDMPELSGISRTADASLPWETSPVRFDTQAAVTSNARYQAARMADPVTMSQYEQLSTRRASYRRWLSDLMDRQDAEIEGMAGRIERGIAQAKEDLRITQGKGPKAKIRSKIRDMQADLEEVRATPKRRETPDTKELRRAIVQVDEKMRDMAAAVGRAFRAGDGLPEAQDLPPRPRDMGEVDRLMEQFFADPAGVGGPDLGPDDLGAGPRGRVVPLNDLTPRMLDPIEADDAAAEFGAFDMNARSQLDMFDEGSANPEVDALNSHAAEALREEIRGTEEPAPGMVRMYHGGHDGDSGGARWFTSSFENAKGWSAQRGGGGRADEVWYIDIPRDDPMFHADYADQTVDQGFTVQKEFDPSAYGSVNLYREADDFDVTMPGPDGQTRTMPASRWLDEMDDEQEFVALAEFCAPNRS</sequence>
<dbReference type="Proteomes" id="UP000477911">
    <property type="component" value="Unassembled WGS sequence"/>
</dbReference>